<dbReference type="SMART" id="SM00900">
    <property type="entry name" value="FMN_bind"/>
    <property type="match status" value="1"/>
</dbReference>
<evidence type="ECO:0000256" key="7">
    <source>
        <dbReference type="ARBA" id="ARBA00023002"/>
    </source>
</evidence>
<dbReference type="InterPro" id="IPR007329">
    <property type="entry name" value="FMN-bd"/>
</dbReference>
<evidence type="ECO:0000256" key="6">
    <source>
        <dbReference type="ARBA" id="ARBA00022827"/>
    </source>
</evidence>
<evidence type="ECO:0000313" key="12">
    <source>
        <dbReference type="Proteomes" id="UP000050326"/>
    </source>
</evidence>
<comment type="cofactor">
    <cofactor evidence="2">
        <name>FAD</name>
        <dbReference type="ChEBI" id="CHEBI:57692"/>
    </cofactor>
</comment>
<evidence type="ECO:0000256" key="4">
    <source>
        <dbReference type="ARBA" id="ARBA00015872"/>
    </source>
</evidence>
<evidence type="ECO:0000313" key="11">
    <source>
        <dbReference type="EMBL" id="KPU43153.1"/>
    </source>
</evidence>
<dbReference type="GO" id="GO:0033765">
    <property type="term" value="F:steroid dehydrogenase activity, acting on the CH-CH group of donors"/>
    <property type="evidence" value="ECO:0007669"/>
    <property type="project" value="UniProtKB-ARBA"/>
</dbReference>
<dbReference type="Gene3D" id="3.50.50.60">
    <property type="entry name" value="FAD/NAD(P)-binding domain"/>
    <property type="match status" value="1"/>
</dbReference>
<dbReference type="Pfam" id="PF04205">
    <property type="entry name" value="FMN_bind"/>
    <property type="match status" value="1"/>
</dbReference>
<organism evidence="11 12">
    <name type="scientific">Oxobacter pfennigii</name>
    <dbReference type="NCBI Taxonomy" id="36849"/>
    <lineage>
        <taxon>Bacteria</taxon>
        <taxon>Bacillati</taxon>
        <taxon>Bacillota</taxon>
        <taxon>Clostridia</taxon>
        <taxon>Eubacteriales</taxon>
        <taxon>Clostridiaceae</taxon>
        <taxon>Oxobacter</taxon>
    </lineage>
</organism>
<evidence type="ECO:0000256" key="2">
    <source>
        <dbReference type="ARBA" id="ARBA00001974"/>
    </source>
</evidence>
<comment type="caution">
    <text evidence="11">The sequence shown here is derived from an EMBL/GenBank/DDBJ whole genome shotgun (WGS) entry which is preliminary data.</text>
</comment>
<dbReference type="InterPro" id="IPR036188">
    <property type="entry name" value="FAD/NAD-bd_sf"/>
</dbReference>
<dbReference type="PROSITE" id="PS51257">
    <property type="entry name" value="PROKAR_LIPOPROTEIN"/>
    <property type="match status" value="1"/>
</dbReference>
<dbReference type="InterPro" id="IPR003953">
    <property type="entry name" value="FAD-dep_OxRdtase_2_FAD-bd"/>
</dbReference>
<reference evidence="11 12" key="1">
    <citation type="submission" date="2015-09" db="EMBL/GenBank/DDBJ databases">
        <title>Genome sequence of Oxobacter pfennigii DSM 3222.</title>
        <authorList>
            <person name="Poehlein A."/>
            <person name="Bengelsdorf F.R."/>
            <person name="Schiel-Bengelsdorf B."/>
            <person name="Duerre P."/>
            <person name="Daniel R."/>
        </authorList>
    </citation>
    <scope>NUCLEOTIDE SEQUENCE [LARGE SCALE GENOMIC DNA]</scope>
    <source>
        <strain evidence="11 12">DSM 3222</strain>
    </source>
</reference>
<dbReference type="Gene3D" id="3.90.1010.20">
    <property type="match status" value="1"/>
</dbReference>
<dbReference type="GO" id="GO:0016020">
    <property type="term" value="C:membrane"/>
    <property type="evidence" value="ECO:0007669"/>
    <property type="project" value="InterPro"/>
</dbReference>
<keyword evidence="7 11" id="KW-0560">Oxidoreductase</keyword>
<dbReference type="InterPro" id="IPR027477">
    <property type="entry name" value="Succ_DH/fumarate_Rdtase_cat_sf"/>
</dbReference>
<dbReference type="PANTHER" id="PTHR43400:SF10">
    <property type="entry name" value="3-OXOSTEROID 1-DEHYDROGENASE"/>
    <property type="match status" value="1"/>
</dbReference>
<dbReference type="PANTHER" id="PTHR43400">
    <property type="entry name" value="FUMARATE REDUCTASE"/>
    <property type="match status" value="1"/>
</dbReference>
<dbReference type="AlphaFoldDB" id="A0A0P8WL84"/>
<evidence type="ECO:0000256" key="3">
    <source>
        <dbReference type="ARBA" id="ARBA00013137"/>
    </source>
</evidence>
<keyword evidence="12" id="KW-1185">Reference proteome</keyword>
<evidence type="ECO:0000256" key="5">
    <source>
        <dbReference type="ARBA" id="ARBA00022630"/>
    </source>
</evidence>
<comment type="catalytic activity">
    <reaction evidence="8">
        <text>dihydrourocanate + A = urocanate + AH2</text>
        <dbReference type="Rhea" id="RHEA:36059"/>
        <dbReference type="ChEBI" id="CHEBI:13193"/>
        <dbReference type="ChEBI" id="CHEBI:17499"/>
        <dbReference type="ChEBI" id="CHEBI:27247"/>
        <dbReference type="ChEBI" id="CHEBI:72991"/>
        <dbReference type="EC" id="1.3.99.33"/>
    </reaction>
</comment>
<dbReference type="OrthoDB" id="9806724at2"/>
<dbReference type="PATRIC" id="fig|36849.3.peg.3355"/>
<feature type="signal peptide" evidence="9">
    <location>
        <begin position="1"/>
        <end position="24"/>
    </location>
</feature>
<dbReference type="SUPFAM" id="SSF56425">
    <property type="entry name" value="Succinate dehydrogenase/fumarate reductase flavoprotein, catalytic domain"/>
    <property type="match status" value="1"/>
</dbReference>
<dbReference type="EMBL" id="LKET01000041">
    <property type="protein sequence ID" value="KPU43153.1"/>
    <property type="molecule type" value="Genomic_DNA"/>
</dbReference>
<dbReference type="Proteomes" id="UP000050326">
    <property type="component" value="Unassembled WGS sequence"/>
</dbReference>
<dbReference type="InterPro" id="IPR050315">
    <property type="entry name" value="FAD-oxidoreductase_2"/>
</dbReference>
<dbReference type="GO" id="GO:0008202">
    <property type="term" value="P:steroid metabolic process"/>
    <property type="evidence" value="ECO:0007669"/>
    <property type="project" value="UniProtKB-ARBA"/>
</dbReference>
<gene>
    <name evidence="11" type="primary">ifcA_3</name>
    <name evidence="11" type="ORF">OXPF_31670</name>
</gene>
<keyword evidence="5" id="KW-0285">Flavoprotein</keyword>
<evidence type="ECO:0000256" key="8">
    <source>
        <dbReference type="ARBA" id="ARBA00049922"/>
    </source>
</evidence>
<dbReference type="EC" id="1.3.99.33" evidence="3"/>
<accession>A0A0P8WL84</accession>
<dbReference type="SUPFAM" id="SSF51905">
    <property type="entry name" value="FAD/NAD(P)-binding domain"/>
    <property type="match status" value="1"/>
</dbReference>
<sequence>MKKFKSWISLLLITIMMLSFSSCTQQQGDKPGEAGEGAGQEKTYADTIKWDAAYDVVVVGFGGAGAVASVAAAEKGARVLLVEKAPEGQEGGNTRYAAQIVMAPKDRDKAITYFKALRGGYDNQSDKIIETIVDGSMAVRDWLTAHGAKKIVEFPLIEYPEAPGADGISAIVIDEQEIFTGRLWQLLRKNVTDRKDSIDVWFEAPGKELIQDPGSKIVLGVKVEKDGKILNVRAQNGVVLATGGFENNETMVENYTQMPEAFSKGAHYNTGDGIVMAMKAGADLWHMSTLSGPDLNFKDPDSVTSFGYSIQYDGHANGFNKRSTIFTGSDGTRFMNEAFFPRHGHINNSGTWVSLQIPSPAYAIFDETARLAGPIYTTWSKDSSEEIAKGWIVKADTIEELAGKVGINAEGLANQVKEYNAYCKDKKDPQFNRDAENLKAISSSGPYYAMKLVPTFTNTQGGPVRNENGEVLDLDGKPIPHLYSAGELGSYYTDVYNGGGNLAECIFSGRTSGENAAKAKDGTPKTVVENTIKSDIGAEDKIELKENEYTGKGIGMGGELTVKVAMDGKKILSVEILKHNETPNVSDKAIANIPSAIVKAQSADVDIVAGATVTSRAITEAVKDALAKVK</sequence>
<evidence type="ECO:0000256" key="1">
    <source>
        <dbReference type="ARBA" id="ARBA00001917"/>
    </source>
</evidence>
<dbReference type="GO" id="GO:0010181">
    <property type="term" value="F:FMN binding"/>
    <property type="evidence" value="ECO:0007669"/>
    <property type="project" value="InterPro"/>
</dbReference>
<name>A0A0P8WL84_9CLOT</name>
<proteinExistence type="predicted"/>
<evidence type="ECO:0000259" key="10">
    <source>
        <dbReference type="SMART" id="SM00900"/>
    </source>
</evidence>
<dbReference type="RefSeq" id="WP_054876169.1">
    <property type="nucleotide sequence ID" value="NZ_LKET01000041.1"/>
</dbReference>
<evidence type="ECO:0000256" key="9">
    <source>
        <dbReference type="SAM" id="SignalP"/>
    </source>
</evidence>
<protein>
    <recommendedName>
        <fullName evidence="4">Urocanate reductase</fullName>
        <ecNumber evidence="3">1.3.99.33</ecNumber>
    </recommendedName>
</protein>
<comment type="cofactor">
    <cofactor evidence="1">
        <name>FMN</name>
        <dbReference type="ChEBI" id="CHEBI:58210"/>
    </cofactor>
</comment>
<keyword evidence="9" id="KW-0732">Signal</keyword>
<dbReference type="Pfam" id="PF00890">
    <property type="entry name" value="FAD_binding_2"/>
    <property type="match status" value="1"/>
</dbReference>
<dbReference type="STRING" id="36849.OXPF_31670"/>
<dbReference type="Gene3D" id="3.90.700.10">
    <property type="entry name" value="Succinate dehydrogenase/fumarate reductase flavoprotein, catalytic domain"/>
    <property type="match status" value="1"/>
</dbReference>
<keyword evidence="6" id="KW-0274">FAD</keyword>
<feature type="domain" description="FMN-binding" evidence="10">
    <location>
        <begin position="555"/>
        <end position="629"/>
    </location>
</feature>
<feature type="chain" id="PRO_5038501050" description="Urocanate reductase" evidence="9">
    <location>
        <begin position="25"/>
        <end position="630"/>
    </location>
</feature>